<accession>A0AAW1M4Z5</accession>
<dbReference type="AlphaFoldDB" id="A0AAW1M4Z5"/>
<dbReference type="Pfam" id="PF13966">
    <property type="entry name" value="zf-RVT"/>
    <property type="match status" value="1"/>
</dbReference>
<proteinExistence type="predicted"/>
<protein>
    <recommendedName>
        <fullName evidence="1">Reverse transcriptase zinc-binding domain-containing protein</fullName>
    </recommendedName>
</protein>
<gene>
    <name evidence="2" type="ORF">RND81_03G027600</name>
</gene>
<evidence type="ECO:0000313" key="2">
    <source>
        <dbReference type="EMBL" id="KAK9740339.1"/>
    </source>
</evidence>
<dbReference type="PANTHER" id="PTHR33116:SF84">
    <property type="entry name" value="RNA-DIRECTED DNA POLYMERASE"/>
    <property type="match status" value="1"/>
</dbReference>
<sequence length="388" mass="45551">MLASLGFEEGHFPFRYLGIPLNSSRLTSSMFQPLLHKLRCSISHWSSMFLSYTGRSQLINSVVFGIENFWFSSLLIPLGIMRQLNGFCKRFLWQAMEGQRKMVFKSWSSSCRPRDEGGFGIKEVFAWNKPLLLRWVCWLHFSRHNIWCRWVQAYLLRHEDVWSVQPRHNSPGSWHGILRVRDDFVSRAGSVSSATSLLISWYMADRFDVSSAYDFFRDKSRPVFWAKTVWYSLNIPRHSYISALAAQAKLATVDNICIRGLSIPNRCILCKAAAKNHQHLFFQCPVSHAVWGAILSWLRLPVRRWSLMRELRWFRVHIWERHWSSTWSRCALTATIYTVWAERNFRTFKDAERSVDCLVRAVKFFVSVRMLGFSSSLFYDEIVDCLNS</sequence>
<organism evidence="2 3">
    <name type="scientific">Saponaria officinalis</name>
    <name type="common">Common soapwort</name>
    <name type="synonym">Lychnis saponaria</name>
    <dbReference type="NCBI Taxonomy" id="3572"/>
    <lineage>
        <taxon>Eukaryota</taxon>
        <taxon>Viridiplantae</taxon>
        <taxon>Streptophyta</taxon>
        <taxon>Embryophyta</taxon>
        <taxon>Tracheophyta</taxon>
        <taxon>Spermatophyta</taxon>
        <taxon>Magnoliopsida</taxon>
        <taxon>eudicotyledons</taxon>
        <taxon>Gunneridae</taxon>
        <taxon>Pentapetalae</taxon>
        <taxon>Caryophyllales</taxon>
        <taxon>Caryophyllaceae</taxon>
        <taxon>Caryophylleae</taxon>
        <taxon>Saponaria</taxon>
    </lineage>
</organism>
<feature type="domain" description="Reverse transcriptase zinc-binding" evidence="1">
    <location>
        <begin position="207"/>
        <end position="291"/>
    </location>
</feature>
<evidence type="ECO:0000313" key="3">
    <source>
        <dbReference type="Proteomes" id="UP001443914"/>
    </source>
</evidence>
<name>A0AAW1M4Z5_SAPOF</name>
<reference evidence="2" key="1">
    <citation type="submission" date="2024-03" db="EMBL/GenBank/DDBJ databases">
        <title>WGS assembly of Saponaria officinalis var. Norfolk2.</title>
        <authorList>
            <person name="Jenkins J."/>
            <person name="Shu S."/>
            <person name="Grimwood J."/>
            <person name="Barry K."/>
            <person name="Goodstein D."/>
            <person name="Schmutz J."/>
            <person name="Leebens-Mack J."/>
            <person name="Osbourn A."/>
        </authorList>
    </citation>
    <scope>NUCLEOTIDE SEQUENCE [LARGE SCALE GENOMIC DNA]</scope>
    <source>
        <strain evidence="2">JIC</strain>
    </source>
</reference>
<dbReference type="Proteomes" id="UP001443914">
    <property type="component" value="Unassembled WGS sequence"/>
</dbReference>
<dbReference type="InterPro" id="IPR026960">
    <property type="entry name" value="RVT-Znf"/>
</dbReference>
<dbReference type="EMBL" id="JBDFQZ010000003">
    <property type="protein sequence ID" value="KAK9740339.1"/>
    <property type="molecule type" value="Genomic_DNA"/>
</dbReference>
<comment type="caution">
    <text evidence="2">The sequence shown here is derived from an EMBL/GenBank/DDBJ whole genome shotgun (WGS) entry which is preliminary data.</text>
</comment>
<dbReference type="PANTHER" id="PTHR33116">
    <property type="entry name" value="REVERSE TRANSCRIPTASE ZINC-BINDING DOMAIN-CONTAINING PROTEIN-RELATED-RELATED"/>
    <property type="match status" value="1"/>
</dbReference>
<evidence type="ECO:0000259" key="1">
    <source>
        <dbReference type="Pfam" id="PF13966"/>
    </source>
</evidence>
<keyword evidence="3" id="KW-1185">Reference proteome</keyword>